<dbReference type="PROSITE" id="PS51257">
    <property type="entry name" value="PROKAR_LIPOPROTEIN"/>
    <property type="match status" value="1"/>
</dbReference>
<feature type="binding site" evidence="15">
    <location>
        <begin position="226"/>
        <end position="228"/>
    </location>
    <ligand>
        <name>substrate</name>
    </ligand>
</feature>
<dbReference type="InterPro" id="IPR011782">
    <property type="entry name" value="Pept_S1C_Do"/>
</dbReference>
<protein>
    <recommendedName>
        <fullName evidence="5">Probable periplasmic serine endoprotease DegP-like</fullName>
        <ecNumber evidence="4">3.4.21.107</ecNumber>
    </recommendedName>
    <alternativeName>
        <fullName evidence="13">Protease Do</fullName>
    </alternativeName>
</protein>
<comment type="caution">
    <text evidence="17">The sequence shown here is derived from an EMBL/GenBank/DDBJ whole genome shotgun (WGS) entry which is preliminary data.</text>
</comment>
<keyword evidence="12" id="KW-0346">Stress response</keyword>
<dbReference type="FunFam" id="2.40.10.120:FF:000007">
    <property type="entry name" value="Periplasmic serine endoprotease DegP-like"/>
    <property type="match status" value="1"/>
</dbReference>
<dbReference type="EMBL" id="VNIB01000003">
    <property type="protein sequence ID" value="TYO99331.1"/>
    <property type="molecule type" value="Genomic_DNA"/>
</dbReference>
<dbReference type="GO" id="GO:0004252">
    <property type="term" value="F:serine-type endopeptidase activity"/>
    <property type="evidence" value="ECO:0007669"/>
    <property type="project" value="InterPro"/>
</dbReference>
<evidence type="ECO:0000313" key="17">
    <source>
        <dbReference type="EMBL" id="TYO99331.1"/>
    </source>
</evidence>
<dbReference type="Gene3D" id="2.30.42.10">
    <property type="match status" value="2"/>
</dbReference>
<evidence type="ECO:0000256" key="15">
    <source>
        <dbReference type="PIRSR" id="PIRSR611782-2"/>
    </source>
</evidence>
<comment type="catalytic activity">
    <reaction evidence="1">
        <text>Acts on substrates that are at least partially unfolded. The cleavage site P1 residue is normally between a pair of hydrophobic residues, such as Val-|-Val.</text>
        <dbReference type="EC" id="3.4.21.107"/>
    </reaction>
</comment>
<evidence type="ECO:0000256" key="8">
    <source>
        <dbReference type="ARBA" id="ARBA00022737"/>
    </source>
</evidence>
<dbReference type="PANTHER" id="PTHR22939">
    <property type="entry name" value="SERINE PROTEASE FAMILY S1C HTRA-RELATED"/>
    <property type="match status" value="1"/>
</dbReference>
<evidence type="ECO:0000256" key="2">
    <source>
        <dbReference type="ARBA" id="ARBA00004418"/>
    </source>
</evidence>
<sequence length="481" mass="51506">MQPRANITKISLSVLLATLLLFFAALLTACPVLAQKDGIESLKQTGQAFRAVAKKVSPAVVFIKVEKESEVTMPEFPFGDEFFRRFFGAPPMPEHRQKPHKRRAIGQGSGFIISPDGLIMTNNHVVGDADKVTVRLLDGREFTADTIGTDPATDIALIKIDETDLPFLKLGDSDKLEVGDWVLAVGNPFGLSHTLTAGIVSAKGRSGIGLNDYENFIQTDAAINPGNSGGPLVNLDGEVIGINTAIFSRSGGYMGIGFAIPINMAKQIRDQLVKHGKVTRGRLGVYIQDLTRDLADSFGLDKSEGILVAQVIEDSPAEKAGIRRGDVILEIDGDPVGKVADFRNRVALTAPGTKVRLRILRDGKKKTIKVTIGAMEDEKPGKSGTSSISSFGLQLQPLTADLAEKLGYEGEKGVLVAGVDPGSPADEAGIERGDLIQEVNRIAVTTPAQVREALKKSRGGKALLLVRHGQSTRYLAIRGEN</sequence>
<evidence type="ECO:0000256" key="14">
    <source>
        <dbReference type="PIRSR" id="PIRSR611782-1"/>
    </source>
</evidence>
<evidence type="ECO:0000256" key="13">
    <source>
        <dbReference type="ARBA" id="ARBA00032850"/>
    </source>
</evidence>
<organism evidence="17 18">
    <name type="scientific">Geothermobacter ehrlichii</name>
    <dbReference type="NCBI Taxonomy" id="213224"/>
    <lineage>
        <taxon>Bacteria</taxon>
        <taxon>Pseudomonadati</taxon>
        <taxon>Thermodesulfobacteriota</taxon>
        <taxon>Desulfuromonadia</taxon>
        <taxon>Desulfuromonadales</taxon>
        <taxon>Geothermobacteraceae</taxon>
        <taxon>Geothermobacter</taxon>
    </lineage>
</organism>
<dbReference type="SMART" id="SM00228">
    <property type="entry name" value="PDZ"/>
    <property type="match status" value="2"/>
</dbReference>
<dbReference type="InterPro" id="IPR036034">
    <property type="entry name" value="PDZ_sf"/>
</dbReference>
<evidence type="ECO:0000256" key="10">
    <source>
        <dbReference type="ARBA" id="ARBA00022801"/>
    </source>
</evidence>
<reference evidence="17 18" key="1">
    <citation type="submission" date="2019-07" db="EMBL/GenBank/DDBJ databases">
        <title>Genomic Encyclopedia of Type Strains, Phase IV (KMG-IV): sequencing the most valuable type-strain genomes for metagenomic binning, comparative biology and taxonomic classification.</title>
        <authorList>
            <person name="Goeker M."/>
        </authorList>
    </citation>
    <scope>NUCLEOTIDE SEQUENCE [LARGE SCALE GENOMIC DNA]</scope>
    <source>
        <strain evidence="17 18">SS015</strain>
    </source>
</reference>
<feature type="active site" description="Charge relay system" evidence="14">
    <location>
        <position position="154"/>
    </location>
</feature>
<keyword evidence="10" id="KW-0378">Hydrolase</keyword>
<dbReference type="Pfam" id="PF17820">
    <property type="entry name" value="PDZ_6"/>
    <property type="match status" value="1"/>
</dbReference>
<keyword evidence="11" id="KW-0720">Serine protease</keyword>
<feature type="domain" description="PDZ" evidence="16">
    <location>
        <begin position="272"/>
        <end position="363"/>
    </location>
</feature>
<dbReference type="InterPro" id="IPR001940">
    <property type="entry name" value="Peptidase_S1C"/>
</dbReference>
<dbReference type="GO" id="GO:0006508">
    <property type="term" value="P:proteolysis"/>
    <property type="evidence" value="ECO:0007669"/>
    <property type="project" value="UniProtKB-KW"/>
</dbReference>
<dbReference type="InterPro" id="IPR009003">
    <property type="entry name" value="Peptidase_S1_PA"/>
</dbReference>
<dbReference type="PROSITE" id="PS50106">
    <property type="entry name" value="PDZ"/>
    <property type="match status" value="2"/>
</dbReference>
<dbReference type="GO" id="GO:0042597">
    <property type="term" value="C:periplasmic space"/>
    <property type="evidence" value="ECO:0007669"/>
    <property type="project" value="UniProtKB-SubCell"/>
</dbReference>
<evidence type="ECO:0000256" key="1">
    <source>
        <dbReference type="ARBA" id="ARBA00001772"/>
    </source>
</evidence>
<evidence type="ECO:0000256" key="3">
    <source>
        <dbReference type="ARBA" id="ARBA00010541"/>
    </source>
</evidence>
<dbReference type="Gene3D" id="2.40.10.120">
    <property type="match status" value="1"/>
</dbReference>
<feature type="active site" description="Charge relay system" evidence="14">
    <location>
        <position position="124"/>
    </location>
</feature>
<dbReference type="PRINTS" id="PR00834">
    <property type="entry name" value="PROTEASES2C"/>
</dbReference>
<dbReference type="Proteomes" id="UP000324159">
    <property type="component" value="Unassembled WGS sequence"/>
</dbReference>
<dbReference type="PANTHER" id="PTHR22939:SF129">
    <property type="entry name" value="SERINE PROTEASE HTRA2, MITOCHONDRIAL"/>
    <property type="match status" value="1"/>
</dbReference>
<comment type="similarity">
    <text evidence="3">Belongs to the peptidase S1C family.</text>
</comment>
<keyword evidence="9" id="KW-0574">Periplasm</keyword>
<gene>
    <name evidence="17" type="ORF">EDC39_103177</name>
</gene>
<dbReference type="InterPro" id="IPR041489">
    <property type="entry name" value="PDZ_6"/>
</dbReference>
<dbReference type="Pfam" id="PF13365">
    <property type="entry name" value="Trypsin_2"/>
    <property type="match status" value="1"/>
</dbReference>
<name>A0A5D3WLL2_9BACT</name>
<feature type="binding site" evidence="15">
    <location>
        <position position="154"/>
    </location>
    <ligand>
        <name>substrate</name>
    </ligand>
</feature>
<dbReference type="FunFam" id="2.30.42.10:FF:000037">
    <property type="entry name" value="Periplasmic serine endoprotease DegP-like"/>
    <property type="match status" value="1"/>
</dbReference>
<feature type="active site" description="Charge relay system" evidence="14">
    <location>
        <position position="228"/>
    </location>
</feature>
<proteinExistence type="inferred from homology"/>
<dbReference type="SUPFAM" id="SSF50156">
    <property type="entry name" value="PDZ domain-like"/>
    <property type="match status" value="2"/>
</dbReference>
<keyword evidence="8" id="KW-0677">Repeat</keyword>
<dbReference type="SUPFAM" id="SSF50494">
    <property type="entry name" value="Trypsin-like serine proteases"/>
    <property type="match status" value="1"/>
</dbReference>
<evidence type="ECO:0000256" key="11">
    <source>
        <dbReference type="ARBA" id="ARBA00022825"/>
    </source>
</evidence>
<keyword evidence="6 17" id="KW-0645">Protease</keyword>
<keyword evidence="18" id="KW-1185">Reference proteome</keyword>
<keyword evidence="7" id="KW-0732">Signal</keyword>
<dbReference type="RefSeq" id="WP_148895252.1">
    <property type="nucleotide sequence ID" value="NZ_VNIB01000003.1"/>
</dbReference>
<dbReference type="FunFam" id="2.40.10.10:FF:000001">
    <property type="entry name" value="Periplasmic serine protease DegS"/>
    <property type="match status" value="1"/>
</dbReference>
<dbReference type="EC" id="3.4.21.107" evidence="4"/>
<evidence type="ECO:0000256" key="5">
    <source>
        <dbReference type="ARBA" id="ARBA00013958"/>
    </source>
</evidence>
<evidence type="ECO:0000313" key="18">
    <source>
        <dbReference type="Proteomes" id="UP000324159"/>
    </source>
</evidence>
<evidence type="ECO:0000256" key="9">
    <source>
        <dbReference type="ARBA" id="ARBA00022764"/>
    </source>
</evidence>
<dbReference type="NCBIfam" id="TIGR02037">
    <property type="entry name" value="degP_htrA_DO"/>
    <property type="match status" value="1"/>
</dbReference>
<evidence type="ECO:0000256" key="12">
    <source>
        <dbReference type="ARBA" id="ARBA00023016"/>
    </source>
</evidence>
<evidence type="ECO:0000256" key="7">
    <source>
        <dbReference type="ARBA" id="ARBA00022729"/>
    </source>
</evidence>
<dbReference type="CDD" id="cd10839">
    <property type="entry name" value="cpPDZ1_DegP-like"/>
    <property type="match status" value="1"/>
</dbReference>
<dbReference type="AlphaFoldDB" id="A0A5D3WLL2"/>
<accession>A0A5D3WLL2</accession>
<feature type="binding site" evidence="15">
    <location>
        <position position="66"/>
    </location>
    <ligand>
        <name>substrate</name>
    </ligand>
</feature>
<dbReference type="Pfam" id="PF13180">
    <property type="entry name" value="PDZ_2"/>
    <property type="match status" value="1"/>
</dbReference>
<evidence type="ECO:0000259" key="16">
    <source>
        <dbReference type="PROSITE" id="PS50106"/>
    </source>
</evidence>
<dbReference type="InterPro" id="IPR001478">
    <property type="entry name" value="PDZ"/>
</dbReference>
<dbReference type="OrthoDB" id="9758917at2"/>
<feature type="domain" description="PDZ" evidence="16">
    <location>
        <begin position="374"/>
        <end position="469"/>
    </location>
</feature>
<evidence type="ECO:0000256" key="6">
    <source>
        <dbReference type="ARBA" id="ARBA00022670"/>
    </source>
</evidence>
<comment type="subcellular location">
    <subcellularLocation>
        <location evidence="2">Periplasm</location>
    </subcellularLocation>
</comment>
<evidence type="ECO:0000256" key="4">
    <source>
        <dbReference type="ARBA" id="ARBA00013035"/>
    </source>
</evidence>
<feature type="binding site" evidence="15">
    <location>
        <position position="124"/>
    </location>
    <ligand>
        <name>substrate</name>
    </ligand>
</feature>